<dbReference type="Pfam" id="PF00271">
    <property type="entry name" value="Helicase_C"/>
    <property type="match status" value="1"/>
</dbReference>
<dbReference type="CDD" id="cd17920">
    <property type="entry name" value="DEXHc_RecQ"/>
    <property type="match status" value="1"/>
</dbReference>
<evidence type="ECO:0000256" key="13">
    <source>
        <dbReference type="SAM" id="MobiDB-lite"/>
    </source>
</evidence>
<dbReference type="InterPro" id="IPR014001">
    <property type="entry name" value="Helicase_ATP-bd"/>
</dbReference>
<dbReference type="Gene3D" id="3.40.50.300">
    <property type="entry name" value="P-loop containing nucleotide triphosphate hydrolases"/>
    <property type="match status" value="2"/>
</dbReference>
<keyword evidence="7" id="KW-0238">DNA-binding</keyword>
<reference evidence="16 17" key="1">
    <citation type="submission" date="2023-06" db="EMBL/GenBank/DDBJ databases">
        <title>Pelomonas sp. PFR6 16S ribosomal RNA gene Genome sequencing and assembly.</title>
        <authorList>
            <person name="Woo H."/>
        </authorList>
    </citation>
    <scope>NUCLEOTIDE SEQUENCE [LARGE SCALE GENOMIC DNA]</scope>
    <source>
        <strain evidence="16 17">PFR6</strain>
    </source>
</reference>
<gene>
    <name evidence="16" type="ORF">QWJ38_14265</name>
</gene>
<feature type="domain" description="Helicase C-terminal" evidence="15">
    <location>
        <begin position="238"/>
        <end position="380"/>
    </location>
</feature>
<comment type="catalytic activity">
    <reaction evidence="9">
        <text>Couples ATP hydrolysis with the unwinding of duplex DNA by translocating in the 3'-5' direction.</text>
        <dbReference type="EC" id="5.6.2.4"/>
    </reaction>
</comment>
<dbReference type="InterPro" id="IPR011545">
    <property type="entry name" value="DEAD/DEAH_box_helicase_dom"/>
</dbReference>
<accession>A0ABT8DWU9</accession>
<comment type="caution">
    <text evidence="16">The sequence shown here is derived from an EMBL/GenBank/DDBJ whole genome shotgun (WGS) entry which is preliminary data.</text>
</comment>
<keyword evidence="17" id="KW-1185">Reference proteome</keyword>
<dbReference type="SUPFAM" id="SSF52540">
    <property type="entry name" value="P-loop containing nucleoside triphosphate hydrolases"/>
    <property type="match status" value="1"/>
</dbReference>
<organism evidence="16 17">
    <name type="scientific">Roseateles violae</name>
    <dbReference type="NCBI Taxonomy" id="3058042"/>
    <lineage>
        <taxon>Bacteria</taxon>
        <taxon>Pseudomonadati</taxon>
        <taxon>Pseudomonadota</taxon>
        <taxon>Betaproteobacteria</taxon>
        <taxon>Burkholderiales</taxon>
        <taxon>Sphaerotilaceae</taxon>
        <taxon>Roseateles</taxon>
    </lineage>
</organism>
<evidence type="ECO:0000256" key="4">
    <source>
        <dbReference type="ARBA" id="ARBA00022801"/>
    </source>
</evidence>
<keyword evidence="5 16" id="KW-0347">Helicase</keyword>
<evidence type="ECO:0000256" key="10">
    <source>
        <dbReference type="ARBA" id="ARBA00034808"/>
    </source>
</evidence>
<evidence type="ECO:0000256" key="11">
    <source>
        <dbReference type="ARBA" id="ARBA00044535"/>
    </source>
</evidence>
<dbReference type="SMART" id="SM00490">
    <property type="entry name" value="HELICc"/>
    <property type="match status" value="1"/>
</dbReference>
<evidence type="ECO:0000256" key="1">
    <source>
        <dbReference type="ARBA" id="ARBA00005446"/>
    </source>
</evidence>
<dbReference type="InterPro" id="IPR004589">
    <property type="entry name" value="DNA_helicase_ATP-dep_RecQ"/>
</dbReference>
<dbReference type="PROSITE" id="PS51194">
    <property type="entry name" value="HELICASE_CTER"/>
    <property type="match status" value="1"/>
</dbReference>
<dbReference type="GO" id="GO:0003678">
    <property type="term" value="F:DNA helicase activity"/>
    <property type="evidence" value="ECO:0007669"/>
    <property type="project" value="UniProtKB-EC"/>
</dbReference>
<comment type="similarity">
    <text evidence="1">Belongs to the helicase family. RecQ subfamily.</text>
</comment>
<dbReference type="InterPro" id="IPR027417">
    <property type="entry name" value="P-loop_NTPase"/>
</dbReference>
<dbReference type="GO" id="GO:0016787">
    <property type="term" value="F:hydrolase activity"/>
    <property type="evidence" value="ECO:0007669"/>
    <property type="project" value="UniProtKB-KW"/>
</dbReference>
<keyword evidence="2" id="KW-0479">Metal-binding</keyword>
<feature type="domain" description="Helicase ATP-binding" evidence="14">
    <location>
        <begin position="45"/>
        <end position="214"/>
    </location>
</feature>
<evidence type="ECO:0000256" key="3">
    <source>
        <dbReference type="ARBA" id="ARBA00022741"/>
    </source>
</evidence>
<evidence type="ECO:0000256" key="6">
    <source>
        <dbReference type="ARBA" id="ARBA00022840"/>
    </source>
</evidence>
<dbReference type="InterPro" id="IPR001650">
    <property type="entry name" value="Helicase_C-like"/>
</dbReference>
<sequence length="588" mass="63441">MQSSLSRPGVRGAPASAVTLLARIPTQLRKVFGLRRLRPGQQEAMSRALRGLNTLAVMPTGAGKSLCYQLPATLLRGVTVVVSPLISLMQDQCEKARGLGIAAVQLHSALSAQQTEEAEQALAARRARLVFTTPERLADAGFQALLLEHQRIALLVVDEAHCISQWGHDFRPAFGEIGALLPALGSPPVLALTATANEEVMADICAQLGIPAAGLLAGSSYRRNLRFGVEAVADEPAKLRRLLEIVAAAEGPAIVYVATVKAAEAVHAALLEAGVAAGLYHGKLAKAQRQQSQQAFMAGKTTLMVATNAFGLGIDKPDIRLVLHYQLPAGLDVYYQEAGRAGRDGEPARCLLLFLSGDRAVQQFFLNGRYPSPEDGQALMALLARAGPDESPWTLGALQQKLQRPAAKLRVLLNLLRREGWLRQDEAGRLVPDAAQRQLPDLQALLARYVDKREQDQLRLEQMVAYAQTGACRWRTLLEAFEEALPFEGGRCGACDNCRRMAAHEREAEAIVIDAGDAPAGAPRRPRFAEGDCVRVRRYGIGTVVEASSEAITVAFAEARRSFHPDFVKPARPRPPRPPDAIDKGAAP</sequence>
<keyword evidence="3" id="KW-0547">Nucleotide-binding</keyword>
<dbReference type="RefSeq" id="WP_290359745.1">
    <property type="nucleotide sequence ID" value="NZ_JAUHHC010000003.1"/>
</dbReference>
<dbReference type="PANTHER" id="PTHR13710:SF105">
    <property type="entry name" value="ATP-DEPENDENT DNA HELICASE Q1"/>
    <property type="match status" value="1"/>
</dbReference>
<evidence type="ECO:0000256" key="7">
    <source>
        <dbReference type="ARBA" id="ARBA00023125"/>
    </source>
</evidence>
<dbReference type="NCBIfam" id="TIGR00614">
    <property type="entry name" value="recQ_fam"/>
    <property type="match status" value="1"/>
</dbReference>
<evidence type="ECO:0000256" key="9">
    <source>
        <dbReference type="ARBA" id="ARBA00034617"/>
    </source>
</evidence>
<dbReference type="Proteomes" id="UP001228044">
    <property type="component" value="Unassembled WGS sequence"/>
</dbReference>
<dbReference type="EMBL" id="JAUHHC010000003">
    <property type="protein sequence ID" value="MDN3921454.1"/>
    <property type="molecule type" value="Genomic_DNA"/>
</dbReference>
<evidence type="ECO:0000256" key="12">
    <source>
        <dbReference type="ARBA" id="ARBA00044550"/>
    </source>
</evidence>
<evidence type="ECO:0000259" key="14">
    <source>
        <dbReference type="PROSITE" id="PS51192"/>
    </source>
</evidence>
<evidence type="ECO:0000313" key="16">
    <source>
        <dbReference type="EMBL" id="MDN3921454.1"/>
    </source>
</evidence>
<keyword evidence="8" id="KW-0413">Isomerase</keyword>
<dbReference type="SMART" id="SM00487">
    <property type="entry name" value="DEXDc"/>
    <property type="match status" value="1"/>
</dbReference>
<dbReference type="PROSITE" id="PS51192">
    <property type="entry name" value="HELICASE_ATP_BIND_1"/>
    <property type="match status" value="1"/>
</dbReference>
<proteinExistence type="inferred from homology"/>
<dbReference type="PANTHER" id="PTHR13710">
    <property type="entry name" value="DNA HELICASE RECQ FAMILY MEMBER"/>
    <property type="match status" value="1"/>
</dbReference>
<dbReference type="PROSITE" id="PS00690">
    <property type="entry name" value="DEAH_ATP_HELICASE"/>
    <property type="match status" value="1"/>
</dbReference>
<evidence type="ECO:0000256" key="2">
    <source>
        <dbReference type="ARBA" id="ARBA00022723"/>
    </source>
</evidence>
<dbReference type="EC" id="5.6.2.4" evidence="10"/>
<evidence type="ECO:0000313" key="17">
    <source>
        <dbReference type="Proteomes" id="UP001228044"/>
    </source>
</evidence>
<dbReference type="Pfam" id="PF16124">
    <property type="entry name" value="RecQ_Zn_bind"/>
    <property type="match status" value="1"/>
</dbReference>
<keyword evidence="4 16" id="KW-0378">Hydrolase</keyword>
<dbReference type="InterPro" id="IPR002464">
    <property type="entry name" value="DNA/RNA_helicase_DEAH_CS"/>
</dbReference>
<dbReference type="InterPro" id="IPR032284">
    <property type="entry name" value="RecQ_Zn-bd"/>
</dbReference>
<feature type="region of interest" description="Disordered" evidence="13">
    <location>
        <begin position="566"/>
        <end position="588"/>
    </location>
</feature>
<evidence type="ECO:0000256" key="5">
    <source>
        <dbReference type="ARBA" id="ARBA00022806"/>
    </source>
</evidence>
<evidence type="ECO:0000259" key="15">
    <source>
        <dbReference type="PROSITE" id="PS51194"/>
    </source>
</evidence>
<evidence type="ECO:0000256" key="8">
    <source>
        <dbReference type="ARBA" id="ARBA00023235"/>
    </source>
</evidence>
<dbReference type="Pfam" id="PF00270">
    <property type="entry name" value="DEAD"/>
    <property type="match status" value="1"/>
</dbReference>
<protein>
    <recommendedName>
        <fullName evidence="11">ATP-dependent DNA helicase RecQ</fullName>
        <ecNumber evidence="10">5.6.2.4</ecNumber>
    </recommendedName>
    <alternativeName>
        <fullName evidence="12">DNA 3'-5' helicase RecQ</fullName>
    </alternativeName>
</protein>
<keyword evidence="6" id="KW-0067">ATP-binding</keyword>
<name>A0ABT8DWU9_9BURK</name>